<dbReference type="InterPro" id="IPR036390">
    <property type="entry name" value="WH_DNA-bd_sf"/>
</dbReference>
<evidence type="ECO:0000259" key="1">
    <source>
        <dbReference type="Pfam" id="PF03551"/>
    </source>
</evidence>
<dbReference type="InterPro" id="IPR036388">
    <property type="entry name" value="WH-like_DNA-bd_sf"/>
</dbReference>
<dbReference type="SUPFAM" id="SSF46785">
    <property type="entry name" value="Winged helix' DNA-binding domain"/>
    <property type="match status" value="1"/>
</dbReference>
<proteinExistence type="predicted"/>
<evidence type="ECO:0000313" key="3">
    <source>
        <dbReference type="Proteomes" id="UP000310506"/>
    </source>
</evidence>
<sequence>MVKNVLPLTETVYYILMAFQKPTYGYLAIKDIEKMSLGKVRIAAGTMYGAIDTLLKNKMINQIPSEVERRKIYQTTIYGNEVLAAEVERMAHCIHIWQDKHEMN</sequence>
<accession>A0A4V3TV57</accession>
<keyword evidence="3" id="KW-1185">Reference proteome</keyword>
<feature type="domain" description="Transcription regulator PadR N-terminal" evidence="1">
    <location>
        <begin position="20"/>
        <end position="84"/>
    </location>
</feature>
<dbReference type="EMBL" id="SDGV01000011">
    <property type="protein sequence ID" value="THB61549.1"/>
    <property type="molecule type" value="Genomic_DNA"/>
</dbReference>
<protein>
    <submittedName>
        <fullName evidence="2">PadR family transcriptional regulator</fullName>
    </submittedName>
</protein>
<dbReference type="Proteomes" id="UP000310506">
    <property type="component" value="Unassembled WGS sequence"/>
</dbReference>
<evidence type="ECO:0000313" key="2">
    <source>
        <dbReference type="EMBL" id="THB61549.1"/>
    </source>
</evidence>
<dbReference type="AlphaFoldDB" id="A0A4V3TV57"/>
<organism evidence="2 3">
    <name type="scientific">Vagococcus silagei</name>
    <dbReference type="NCBI Taxonomy" id="2508885"/>
    <lineage>
        <taxon>Bacteria</taxon>
        <taxon>Bacillati</taxon>
        <taxon>Bacillota</taxon>
        <taxon>Bacilli</taxon>
        <taxon>Lactobacillales</taxon>
        <taxon>Enterococcaceae</taxon>
        <taxon>Vagococcus</taxon>
    </lineage>
</organism>
<dbReference type="PANTHER" id="PTHR33169">
    <property type="entry name" value="PADR-FAMILY TRANSCRIPTIONAL REGULATOR"/>
    <property type="match status" value="1"/>
</dbReference>
<dbReference type="Gene3D" id="1.10.10.10">
    <property type="entry name" value="Winged helix-like DNA-binding domain superfamily/Winged helix DNA-binding domain"/>
    <property type="match status" value="1"/>
</dbReference>
<dbReference type="OrthoDB" id="9814826at2"/>
<gene>
    <name evidence="2" type="ORF">ESZ54_04840</name>
</gene>
<dbReference type="Pfam" id="PF03551">
    <property type="entry name" value="PadR"/>
    <property type="match status" value="1"/>
</dbReference>
<dbReference type="InterPro" id="IPR005149">
    <property type="entry name" value="Tscrpt_reg_PadR_N"/>
</dbReference>
<dbReference type="PANTHER" id="PTHR33169:SF13">
    <property type="entry name" value="PADR-FAMILY TRANSCRIPTIONAL REGULATOR"/>
    <property type="match status" value="1"/>
</dbReference>
<comment type="caution">
    <text evidence="2">The sequence shown here is derived from an EMBL/GenBank/DDBJ whole genome shotgun (WGS) entry which is preliminary data.</text>
</comment>
<dbReference type="RefSeq" id="WP_136136560.1">
    <property type="nucleotide sequence ID" value="NZ_SDGV01000011.1"/>
</dbReference>
<dbReference type="InterPro" id="IPR052509">
    <property type="entry name" value="Metal_resp_DNA-bind_regulator"/>
</dbReference>
<name>A0A4V3TV57_9ENTE</name>
<reference evidence="2 3" key="1">
    <citation type="submission" date="2019-01" db="EMBL/GenBank/DDBJ databases">
        <title>Vagococcus silagei sp. nov. isolated from brewer's grain.</title>
        <authorList>
            <person name="Guu J.-R."/>
        </authorList>
    </citation>
    <scope>NUCLEOTIDE SEQUENCE [LARGE SCALE GENOMIC DNA]</scope>
    <source>
        <strain evidence="2 3">2B-2</strain>
    </source>
</reference>